<accession>A0ABS8YMK4</accession>
<gene>
    <name evidence="1" type="ORF">LQV63_20495</name>
</gene>
<dbReference type="EMBL" id="JAJNBZ010000019">
    <property type="protein sequence ID" value="MCE5171668.1"/>
    <property type="molecule type" value="Genomic_DNA"/>
</dbReference>
<proteinExistence type="predicted"/>
<evidence type="ECO:0000313" key="2">
    <source>
        <dbReference type="Proteomes" id="UP001199916"/>
    </source>
</evidence>
<comment type="caution">
    <text evidence="1">The sequence shown here is derived from an EMBL/GenBank/DDBJ whole genome shotgun (WGS) entry which is preliminary data.</text>
</comment>
<dbReference type="Proteomes" id="UP001199916">
    <property type="component" value="Unassembled WGS sequence"/>
</dbReference>
<keyword evidence="2" id="KW-1185">Reference proteome</keyword>
<sequence length="50" mass="5661">MDQATVCPELFANSRNLAKNFKIPIVRATTAKNRSFVSHKKNRLESQALD</sequence>
<evidence type="ECO:0000313" key="1">
    <source>
        <dbReference type="EMBL" id="MCE5171668.1"/>
    </source>
</evidence>
<protein>
    <submittedName>
        <fullName evidence="1">Uncharacterized protein</fullName>
    </submittedName>
</protein>
<name>A0ABS8YMK4_9BACL</name>
<organism evidence="1 2">
    <name type="scientific">Paenibacillus profundus</name>
    <dbReference type="NCBI Taxonomy" id="1173085"/>
    <lineage>
        <taxon>Bacteria</taxon>
        <taxon>Bacillati</taxon>
        <taxon>Bacillota</taxon>
        <taxon>Bacilli</taxon>
        <taxon>Bacillales</taxon>
        <taxon>Paenibacillaceae</taxon>
        <taxon>Paenibacillus</taxon>
    </lineage>
</organism>
<reference evidence="1 2" key="1">
    <citation type="submission" date="2021-11" db="EMBL/GenBank/DDBJ databases">
        <title>Draft genome sequence of Paenibacillus profundus YoMME, a new Gram-positive bacteria with exoelectrogenic properties.</title>
        <authorList>
            <person name="Hubenova Y."/>
            <person name="Hubenova E."/>
            <person name="Manasiev Y."/>
            <person name="Peykov S."/>
            <person name="Mitov M."/>
        </authorList>
    </citation>
    <scope>NUCLEOTIDE SEQUENCE [LARGE SCALE GENOMIC DNA]</scope>
    <source>
        <strain evidence="1 2">YoMME</strain>
    </source>
</reference>